<keyword evidence="3" id="KW-1185">Reference proteome</keyword>
<comment type="caution">
    <text evidence="2">The sequence shown here is derived from an EMBL/GenBank/DDBJ whole genome shotgun (WGS) entry which is preliminary data.</text>
</comment>
<evidence type="ECO:0000256" key="1">
    <source>
        <dbReference type="SAM" id="MobiDB-lite"/>
    </source>
</evidence>
<proteinExistence type="predicted"/>
<organism evidence="2 3">
    <name type="scientific">Sphingobium nicotianae</name>
    <dbReference type="NCBI Taxonomy" id="2782607"/>
    <lineage>
        <taxon>Bacteria</taxon>
        <taxon>Pseudomonadati</taxon>
        <taxon>Pseudomonadota</taxon>
        <taxon>Alphaproteobacteria</taxon>
        <taxon>Sphingomonadales</taxon>
        <taxon>Sphingomonadaceae</taxon>
        <taxon>Sphingobium</taxon>
    </lineage>
</organism>
<dbReference type="EMBL" id="JAHGAW010000008">
    <property type="protein sequence ID" value="MBT2187860.1"/>
    <property type="molecule type" value="Genomic_DNA"/>
</dbReference>
<accession>A0A9X1IS70</accession>
<dbReference type="Proteomes" id="UP001138757">
    <property type="component" value="Unassembled WGS sequence"/>
</dbReference>
<protein>
    <submittedName>
        <fullName evidence="2">Uncharacterized protein</fullName>
    </submittedName>
</protein>
<sequence>MIDEASKGPPEVDDPDPDEENSEQDESGTQAQDVATDALRNPYRGGNGETEHGGRPDPYALTPDDEQDVVDHMNDMERSGRIDMGAFEGEDNMDDEDGSIPD</sequence>
<feature type="compositionally biased region" description="Basic and acidic residues" evidence="1">
    <location>
        <begin position="69"/>
        <end position="81"/>
    </location>
</feature>
<feature type="region of interest" description="Disordered" evidence="1">
    <location>
        <begin position="1"/>
        <end position="102"/>
    </location>
</feature>
<feature type="compositionally biased region" description="Acidic residues" evidence="1">
    <location>
        <begin position="11"/>
        <end position="26"/>
    </location>
</feature>
<evidence type="ECO:0000313" key="3">
    <source>
        <dbReference type="Proteomes" id="UP001138757"/>
    </source>
</evidence>
<name>A0A9X1IS70_9SPHN</name>
<feature type="compositionally biased region" description="Acidic residues" evidence="1">
    <location>
        <begin position="88"/>
        <end position="102"/>
    </location>
</feature>
<dbReference type="AlphaFoldDB" id="A0A9X1IS70"/>
<reference evidence="2" key="1">
    <citation type="submission" date="2021-05" db="EMBL/GenBank/DDBJ databases">
        <title>Genome of Sphingobium sp. strain.</title>
        <authorList>
            <person name="Fan R."/>
        </authorList>
    </citation>
    <scope>NUCLEOTIDE SEQUENCE</scope>
    <source>
        <strain evidence="2">H33</strain>
    </source>
</reference>
<evidence type="ECO:0000313" key="2">
    <source>
        <dbReference type="EMBL" id="MBT2187860.1"/>
    </source>
</evidence>
<dbReference type="RefSeq" id="WP_214624113.1">
    <property type="nucleotide sequence ID" value="NZ_JAHGAW010000008.1"/>
</dbReference>
<gene>
    <name evidence="2" type="ORF">KK488_12975</name>
</gene>